<name>A0AAW1RK03_9CHLO</name>
<keyword evidence="2" id="KW-0812">Transmembrane</keyword>
<dbReference type="PANTHER" id="PTHR11005">
    <property type="entry name" value="LYSOSOMAL ACID LIPASE-RELATED"/>
    <property type="match status" value="1"/>
</dbReference>
<feature type="region of interest" description="Disordered" evidence="1">
    <location>
        <begin position="386"/>
        <end position="503"/>
    </location>
</feature>
<dbReference type="InterPro" id="IPR006693">
    <property type="entry name" value="AB_hydrolase_lipase"/>
</dbReference>
<gene>
    <name evidence="4" type="ORF">WJX84_003001</name>
</gene>
<comment type="caution">
    <text evidence="4">The sequence shown here is derived from an EMBL/GenBank/DDBJ whole genome shotgun (WGS) entry which is preliminary data.</text>
</comment>
<keyword evidence="2" id="KW-0472">Membrane</keyword>
<feature type="transmembrane region" description="Helical" evidence="2">
    <location>
        <begin position="545"/>
        <end position="562"/>
    </location>
</feature>
<reference evidence="4 5" key="1">
    <citation type="journal article" date="2024" name="Nat. Commun.">
        <title>Phylogenomics reveals the evolutionary origins of lichenization in chlorophyte algae.</title>
        <authorList>
            <person name="Puginier C."/>
            <person name="Libourel C."/>
            <person name="Otte J."/>
            <person name="Skaloud P."/>
            <person name="Haon M."/>
            <person name="Grisel S."/>
            <person name="Petersen M."/>
            <person name="Berrin J.G."/>
            <person name="Delaux P.M."/>
            <person name="Dal Grande F."/>
            <person name="Keller J."/>
        </authorList>
    </citation>
    <scope>NUCLEOTIDE SEQUENCE [LARGE SCALE GENOMIC DNA]</scope>
    <source>
        <strain evidence="4 5">SAG 2523</strain>
    </source>
</reference>
<feature type="transmembrane region" description="Helical" evidence="2">
    <location>
        <begin position="574"/>
        <end position="593"/>
    </location>
</feature>
<protein>
    <recommendedName>
        <fullName evidence="3">Partial AB-hydrolase lipase domain-containing protein</fullName>
    </recommendedName>
</protein>
<accession>A0AAW1RK03</accession>
<evidence type="ECO:0000259" key="3">
    <source>
        <dbReference type="Pfam" id="PF04083"/>
    </source>
</evidence>
<dbReference type="InterPro" id="IPR029058">
    <property type="entry name" value="AB_hydrolase_fold"/>
</dbReference>
<evidence type="ECO:0000256" key="1">
    <source>
        <dbReference type="SAM" id="MobiDB-lite"/>
    </source>
</evidence>
<evidence type="ECO:0000313" key="5">
    <source>
        <dbReference type="Proteomes" id="UP001485043"/>
    </source>
</evidence>
<feature type="compositionally biased region" description="Basic and acidic residues" evidence="1">
    <location>
        <begin position="386"/>
        <end position="395"/>
    </location>
</feature>
<feature type="region of interest" description="Disordered" evidence="1">
    <location>
        <begin position="1"/>
        <end position="94"/>
    </location>
</feature>
<dbReference type="Pfam" id="PF04083">
    <property type="entry name" value="Abhydro_lipase"/>
    <property type="match status" value="1"/>
</dbReference>
<dbReference type="Gene3D" id="3.40.50.1820">
    <property type="entry name" value="alpha/beta hydrolase"/>
    <property type="match status" value="2"/>
</dbReference>
<proteinExistence type="predicted"/>
<sequence length="788" mass="87250">MAPLANVVNAADRETGGRHNGSQNGHRPGTSEDHSRDAFKTAPQKSSSQQSATWWARWTRRGRAKRAPPARSQGSATSGSSSPSRAPDGRPTVLKRNGSELFERAAGDAARSKSNSGLLEAIQFNLELGISWMFGGLYAFTGWLCGIRPSDADVGQTPSDDRGAGSQVRHKLSRAAYQKAHGDWDQLLKVSTAADIIRQAGYPLEEHEVVSQDGYITRMERIPNKGARDVAFFVHGVLDTSIGWVANGTTGSQAFGAWDQGFDVWLGNSRNNSPRDHQDPKMRPQATFSKYWHYSVNQLGCEDMAAQISLIDTVKRQELRQAVLVPNTDREHRNSQELPGNAFQCPIGPDMGFKRRLRRAYSVNDTKQLPEWTDSAQGLATPFGKAMREAHDRRSQSSSQQTMPQPVQEQLEETHKGASSPRSPGRRSPAKSMSEYASPRSSHAEPAGPSSGWGRLSLARRKEVRFSPEKPQGWHATTPDRISLGGTERRSHADADLSTARSQEDDALLATAASLREAELDAAVEASPGGRAGIQLREEPYRLRAIGHSLGGASLLIYVTHCRRQGRPHHIHRLILLTPAGFLITWPLIAYPFIYGMPPLNWVLRKLRPQQGVGVLVPSPLFRAIFFKLFVDMSQIPALNYLLSTGIRVAFSGDKSQWDRALQMPHYSPASMPAISWHTGIHFGQWCRTSKFRMFDMGSAAKNQQAYGQPEPPDVAAAYHLLDFPIDIMAGRADGVIAKENVLMHYEAMRKAGCRVTYKEFDFGHLDFTFAVKDDLRSYVLSRLLMPT</sequence>
<keyword evidence="5" id="KW-1185">Reference proteome</keyword>
<dbReference type="GO" id="GO:0006629">
    <property type="term" value="P:lipid metabolic process"/>
    <property type="evidence" value="ECO:0007669"/>
    <property type="project" value="InterPro"/>
</dbReference>
<feature type="compositionally biased region" description="Low complexity" evidence="1">
    <location>
        <begin position="69"/>
        <end position="91"/>
    </location>
</feature>
<feature type="domain" description="Partial AB-hydrolase lipase" evidence="3">
    <location>
        <begin position="194"/>
        <end position="248"/>
    </location>
</feature>
<feature type="compositionally biased region" description="Basic residues" evidence="1">
    <location>
        <begin position="58"/>
        <end position="68"/>
    </location>
</feature>
<feature type="compositionally biased region" description="Basic and acidic residues" evidence="1">
    <location>
        <begin position="29"/>
        <end position="39"/>
    </location>
</feature>
<dbReference type="Proteomes" id="UP001485043">
    <property type="component" value="Unassembled WGS sequence"/>
</dbReference>
<evidence type="ECO:0000256" key="2">
    <source>
        <dbReference type="SAM" id="Phobius"/>
    </source>
</evidence>
<dbReference type="AlphaFoldDB" id="A0AAW1RK03"/>
<evidence type="ECO:0000313" key="4">
    <source>
        <dbReference type="EMBL" id="KAK9834097.1"/>
    </source>
</evidence>
<organism evidence="4 5">
    <name type="scientific">Apatococcus fuscideae</name>
    <dbReference type="NCBI Taxonomy" id="2026836"/>
    <lineage>
        <taxon>Eukaryota</taxon>
        <taxon>Viridiplantae</taxon>
        <taxon>Chlorophyta</taxon>
        <taxon>core chlorophytes</taxon>
        <taxon>Trebouxiophyceae</taxon>
        <taxon>Chlorellales</taxon>
        <taxon>Chlorellaceae</taxon>
        <taxon>Apatococcus</taxon>
    </lineage>
</organism>
<dbReference type="EMBL" id="JALJOV010002135">
    <property type="protein sequence ID" value="KAK9834097.1"/>
    <property type="molecule type" value="Genomic_DNA"/>
</dbReference>
<dbReference type="SUPFAM" id="SSF53474">
    <property type="entry name" value="alpha/beta-Hydrolases"/>
    <property type="match status" value="2"/>
</dbReference>
<keyword evidence="2" id="KW-1133">Transmembrane helix</keyword>